<gene>
    <name evidence="2" type="ORF">SteCoe_29099</name>
</gene>
<evidence type="ECO:0000313" key="3">
    <source>
        <dbReference type="Proteomes" id="UP000187209"/>
    </source>
</evidence>
<dbReference type="Proteomes" id="UP000187209">
    <property type="component" value="Unassembled WGS sequence"/>
</dbReference>
<comment type="caution">
    <text evidence="2">The sequence shown here is derived from an EMBL/GenBank/DDBJ whole genome shotgun (WGS) entry which is preliminary data.</text>
</comment>
<reference evidence="2 3" key="1">
    <citation type="submission" date="2016-11" db="EMBL/GenBank/DDBJ databases">
        <title>The macronuclear genome of Stentor coeruleus: a giant cell with tiny introns.</title>
        <authorList>
            <person name="Slabodnick M."/>
            <person name="Ruby J.G."/>
            <person name="Reiff S.B."/>
            <person name="Swart E.C."/>
            <person name="Gosai S."/>
            <person name="Prabakaran S."/>
            <person name="Witkowska E."/>
            <person name="Larue G.E."/>
            <person name="Fisher S."/>
            <person name="Freeman R.M."/>
            <person name="Gunawardena J."/>
            <person name="Chu W."/>
            <person name="Stover N.A."/>
            <person name="Gregory B.D."/>
            <person name="Nowacki M."/>
            <person name="Derisi J."/>
            <person name="Roy S.W."/>
            <person name="Marshall W.F."/>
            <person name="Sood P."/>
        </authorList>
    </citation>
    <scope>NUCLEOTIDE SEQUENCE [LARGE SCALE GENOMIC DNA]</scope>
    <source>
        <strain evidence="2">WM001</strain>
    </source>
</reference>
<organism evidence="2 3">
    <name type="scientific">Stentor coeruleus</name>
    <dbReference type="NCBI Taxonomy" id="5963"/>
    <lineage>
        <taxon>Eukaryota</taxon>
        <taxon>Sar</taxon>
        <taxon>Alveolata</taxon>
        <taxon>Ciliophora</taxon>
        <taxon>Postciliodesmatophora</taxon>
        <taxon>Heterotrichea</taxon>
        <taxon>Heterotrichida</taxon>
        <taxon>Stentoridae</taxon>
        <taxon>Stentor</taxon>
    </lineage>
</organism>
<dbReference type="AlphaFoldDB" id="A0A1R2B781"/>
<accession>A0A1R2B781</accession>
<evidence type="ECO:0000313" key="2">
    <source>
        <dbReference type="EMBL" id="OMJ72470.1"/>
    </source>
</evidence>
<sequence length="117" mass="13912">MKQQAIKEKLETIRQLVGQLDKCIEKDLGKIQLMVDLERQCQEQIKQLSSETIYSNKIRLLSESSEEQKKLQQNLEKFSINIKQVEIEMEHEIQIYEVVSKNGQVVRRRYQKARSTF</sequence>
<proteinExistence type="predicted"/>
<name>A0A1R2B781_9CILI</name>
<protein>
    <submittedName>
        <fullName evidence="2">Uncharacterized protein</fullName>
    </submittedName>
</protein>
<feature type="coiled-coil region" evidence="1">
    <location>
        <begin position="61"/>
        <end position="88"/>
    </location>
</feature>
<evidence type="ECO:0000256" key="1">
    <source>
        <dbReference type="SAM" id="Coils"/>
    </source>
</evidence>
<keyword evidence="3" id="KW-1185">Reference proteome</keyword>
<dbReference type="EMBL" id="MPUH01000899">
    <property type="protein sequence ID" value="OMJ72470.1"/>
    <property type="molecule type" value="Genomic_DNA"/>
</dbReference>
<keyword evidence="1" id="KW-0175">Coiled coil</keyword>